<evidence type="ECO:0000313" key="1">
    <source>
        <dbReference type="EMBL" id="VEP13988.1"/>
    </source>
</evidence>
<gene>
    <name evidence="1" type="ORF">H1P_230052</name>
</gene>
<dbReference type="Proteomes" id="UP000320055">
    <property type="component" value="Unassembled WGS sequence"/>
</dbReference>
<organism evidence="1 2">
    <name type="scientific">Hyella patelloides LEGE 07179</name>
    <dbReference type="NCBI Taxonomy" id="945734"/>
    <lineage>
        <taxon>Bacteria</taxon>
        <taxon>Bacillati</taxon>
        <taxon>Cyanobacteriota</taxon>
        <taxon>Cyanophyceae</taxon>
        <taxon>Pleurocapsales</taxon>
        <taxon>Hyellaceae</taxon>
        <taxon>Hyella</taxon>
    </lineage>
</organism>
<protein>
    <submittedName>
        <fullName evidence="1">Uncharacterized protein</fullName>
    </submittedName>
</protein>
<evidence type="ECO:0000313" key="2">
    <source>
        <dbReference type="Proteomes" id="UP000320055"/>
    </source>
</evidence>
<dbReference type="AlphaFoldDB" id="A0A563VRA3"/>
<accession>A0A563VRA3</accession>
<name>A0A563VRA3_9CYAN</name>
<keyword evidence="2" id="KW-1185">Reference proteome</keyword>
<sequence length="83" mass="9699">MLNLQLQHFLKLKAPWLCVSDRTSRKSYLNSATPKIVNSQKLNTPFQSFTSSLYDEFFLTIFNNVVTCDYFLTIRVNCPNPLY</sequence>
<dbReference type="EMBL" id="CAACVJ010000146">
    <property type="protein sequence ID" value="VEP13988.1"/>
    <property type="molecule type" value="Genomic_DNA"/>
</dbReference>
<proteinExistence type="predicted"/>
<reference evidence="1 2" key="1">
    <citation type="submission" date="2019-01" db="EMBL/GenBank/DDBJ databases">
        <authorList>
            <person name="Brito A."/>
        </authorList>
    </citation>
    <scope>NUCLEOTIDE SEQUENCE [LARGE SCALE GENOMIC DNA]</scope>
    <source>
        <strain evidence="1">1</strain>
    </source>
</reference>